<keyword evidence="2" id="KW-1185">Reference proteome</keyword>
<protein>
    <submittedName>
        <fullName evidence="1">Uncharacterized protein</fullName>
    </submittedName>
</protein>
<accession>A0ACB9C4F6</accession>
<comment type="caution">
    <text evidence="1">The sequence shown here is derived from an EMBL/GenBank/DDBJ whole genome shotgun (WGS) entry which is preliminary data.</text>
</comment>
<proteinExistence type="predicted"/>
<evidence type="ECO:0000313" key="1">
    <source>
        <dbReference type="EMBL" id="KAI3729171.1"/>
    </source>
</evidence>
<organism evidence="1 2">
    <name type="scientific">Arctium lappa</name>
    <name type="common">Greater burdock</name>
    <name type="synonym">Lappa major</name>
    <dbReference type="NCBI Taxonomy" id="4217"/>
    <lineage>
        <taxon>Eukaryota</taxon>
        <taxon>Viridiplantae</taxon>
        <taxon>Streptophyta</taxon>
        <taxon>Embryophyta</taxon>
        <taxon>Tracheophyta</taxon>
        <taxon>Spermatophyta</taxon>
        <taxon>Magnoliopsida</taxon>
        <taxon>eudicotyledons</taxon>
        <taxon>Gunneridae</taxon>
        <taxon>Pentapetalae</taxon>
        <taxon>asterids</taxon>
        <taxon>campanulids</taxon>
        <taxon>Asterales</taxon>
        <taxon>Asteraceae</taxon>
        <taxon>Carduoideae</taxon>
        <taxon>Cardueae</taxon>
        <taxon>Arctiinae</taxon>
        <taxon>Arctium</taxon>
    </lineage>
</organism>
<sequence length="89" mass="10004">MTGKERWDCTEWLVLGTKGLLTGRELEAENSELKGKISILEAKTQQIVSVESSEEKISELKNANADLQKRLSDLEQLLAKHKSDVETSF</sequence>
<gene>
    <name evidence="1" type="ORF">L6452_17822</name>
</gene>
<dbReference type="EMBL" id="CM042051">
    <property type="protein sequence ID" value="KAI3729171.1"/>
    <property type="molecule type" value="Genomic_DNA"/>
</dbReference>
<dbReference type="Proteomes" id="UP001055879">
    <property type="component" value="Linkage Group LG05"/>
</dbReference>
<name>A0ACB9C4F6_ARCLA</name>
<evidence type="ECO:0000313" key="2">
    <source>
        <dbReference type="Proteomes" id="UP001055879"/>
    </source>
</evidence>
<reference evidence="2" key="1">
    <citation type="journal article" date="2022" name="Mol. Ecol. Resour.">
        <title>The genomes of chicory, endive, great burdock and yacon provide insights into Asteraceae palaeo-polyploidization history and plant inulin production.</title>
        <authorList>
            <person name="Fan W."/>
            <person name="Wang S."/>
            <person name="Wang H."/>
            <person name="Wang A."/>
            <person name="Jiang F."/>
            <person name="Liu H."/>
            <person name="Zhao H."/>
            <person name="Xu D."/>
            <person name="Zhang Y."/>
        </authorList>
    </citation>
    <scope>NUCLEOTIDE SEQUENCE [LARGE SCALE GENOMIC DNA]</scope>
    <source>
        <strain evidence="2">cv. Niubang</strain>
    </source>
</reference>
<reference evidence="1 2" key="2">
    <citation type="journal article" date="2022" name="Mol. Ecol. Resour.">
        <title>The genomes of chicory, endive, great burdock and yacon provide insights into Asteraceae paleo-polyploidization history and plant inulin production.</title>
        <authorList>
            <person name="Fan W."/>
            <person name="Wang S."/>
            <person name="Wang H."/>
            <person name="Wang A."/>
            <person name="Jiang F."/>
            <person name="Liu H."/>
            <person name="Zhao H."/>
            <person name="Xu D."/>
            <person name="Zhang Y."/>
        </authorList>
    </citation>
    <scope>NUCLEOTIDE SEQUENCE [LARGE SCALE GENOMIC DNA]</scope>
    <source>
        <strain evidence="2">cv. Niubang</strain>
    </source>
</reference>